<sequence length="41" mass="4924">MRRGSRKILSRNLACLNFSKKLFRGRNGIYIKFRSFKIYLA</sequence>
<organism evidence="1 2">
    <name type="scientific">Campylobacter gracilis RM3268</name>
    <dbReference type="NCBI Taxonomy" id="553220"/>
    <lineage>
        <taxon>Bacteria</taxon>
        <taxon>Pseudomonadati</taxon>
        <taxon>Campylobacterota</taxon>
        <taxon>Epsilonproteobacteria</taxon>
        <taxon>Campylobacterales</taxon>
        <taxon>Campylobacteraceae</taxon>
        <taxon>Campylobacter</taxon>
    </lineage>
</organism>
<evidence type="ECO:0000313" key="1">
    <source>
        <dbReference type="EMBL" id="EEV18337.1"/>
    </source>
</evidence>
<dbReference type="Proteomes" id="UP000005709">
    <property type="component" value="Unassembled WGS sequence"/>
</dbReference>
<evidence type="ECO:0000313" key="2">
    <source>
        <dbReference type="Proteomes" id="UP000005709"/>
    </source>
</evidence>
<dbReference type="AlphaFoldDB" id="C8PGU9"/>
<dbReference type="EMBL" id="ACYG01000019">
    <property type="protein sequence ID" value="EEV18337.1"/>
    <property type="molecule type" value="Genomic_DNA"/>
</dbReference>
<name>C8PGU9_9BACT</name>
<proteinExistence type="predicted"/>
<comment type="caution">
    <text evidence="1">The sequence shown here is derived from an EMBL/GenBank/DDBJ whole genome shotgun (WGS) entry which is preliminary data.</text>
</comment>
<protein>
    <submittedName>
        <fullName evidence="1">Uncharacterized protein</fullName>
    </submittedName>
</protein>
<keyword evidence="2" id="KW-1185">Reference proteome</keyword>
<gene>
    <name evidence="1" type="ORF">CAMGR0001_1094</name>
</gene>
<accession>C8PGU9</accession>
<reference evidence="1 2" key="1">
    <citation type="submission" date="2009-07" db="EMBL/GenBank/DDBJ databases">
        <authorList>
            <person name="Madupu R."/>
            <person name="Sebastian Y."/>
            <person name="Durkin A.S."/>
            <person name="Torralba M."/>
            <person name="Methe B."/>
            <person name="Sutton G.G."/>
            <person name="Strausberg R.L."/>
            <person name="Nelson K.E."/>
        </authorList>
    </citation>
    <scope>NUCLEOTIDE SEQUENCE [LARGE SCALE GENOMIC DNA]</scope>
    <source>
        <strain evidence="1 2">RM3268</strain>
    </source>
</reference>